<reference evidence="3 4" key="1">
    <citation type="submission" date="2019-04" db="EMBL/GenBank/DDBJ databases">
        <title>Herbidospora sp. NEAU-GS14.nov., a novel actinomycete isolated from soil.</title>
        <authorList>
            <person name="Han L."/>
        </authorList>
    </citation>
    <scope>NUCLEOTIDE SEQUENCE [LARGE SCALE GENOMIC DNA]</scope>
    <source>
        <strain evidence="3 4">NEAU-GS14</strain>
    </source>
</reference>
<organism evidence="3 4">
    <name type="scientific">Herbidospora galbida</name>
    <dbReference type="NCBI Taxonomy" id="2575442"/>
    <lineage>
        <taxon>Bacteria</taxon>
        <taxon>Bacillati</taxon>
        <taxon>Actinomycetota</taxon>
        <taxon>Actinomycetes</taxon>
        <taxon>Streptosporangiales</taxon>
        <taxon>Streptosporangiaceae</taxon>
        <taxon>Herbidospora</taxon>
    </lineage>
</organism>
<keyword evidence="4" id="KW-1185">Reference proteome</keyword>
<evidence type="ECO:0000313" key="3">
    <source>
        <dbReference type="EMBL" id="TKK87786.1"/>
    </source>
</evidence>
<sequence>MRYWLLTWNPKTFDLAAARRDGQPIGDWRVGRFRDELQVGDRFLFWRSGGGGIAALGRIGGAPVFKPVPSPDYWTEVPVQAFRAMATRAWRNASVEMQNAWRRTCTWPCAAPCPARTSALPRRPPITVPNRQPRPRSTPISA</sequence>
<feature type="domain" description="EVE" evidence="2">
    <location>
        <begin position="2"/>
        <end position="74"/>
    </location>
</feature>
<dbReference type="Proteomes" id="UP000308705">
    <property type="component" value="Unassembled WGS sequence"/>
</dbReference>
<evidence type="ECO:0000256" key="1">
    <source>
        <dbReference type="SAM" id="MobiDB-lite"/>
    </source>
</evidence>
<feature type="region of interest" description="Disordered" evidence="1">
    <location>
        <begin position="116"/>
        <end position="142"/>
    </location>
</feature>
<dbReference type="InterPro" id="IPR002740">
    <property type="entry name" value="EVE_domain"/>
</dbReference>
<dbReference type="Pfam" id="PF01878">
    <property type="entry name" value="EVE"/>
    <property type="match status" value="1"/>
</dbReference>
<evidence type="ECO:0000313" key="4">
    <source>
        <dbReference type="Proteomes" id="UP000308705"/>
    </source>
</evidence>
<dbReference type="SUPFAM" id="SSF88697">
    <property type="entry name" value="PUA domain-like"/>
    <property type="match status" value="1"/>
</dbReference>
<gene>
    <name evidence="3" type="ORF">FDA94_16565</name>
</gene>
<proteinExistence type="predicted"/>
<comment type="caution">
    <text evidence="3">The sequence shown here is derived from an EMBL/GenBank/DDBJ whole genome shotgun (WGS) entry which is preliminary data.</text>
</comment>
<dbReference type="OrthoDB" id="4939521at2"/>
<accession>A0A4U3MIJ1</accession>
<name>A0A4U3MIJ1_9ACTN</name>
<evidence type="ECO:0000259" key="2">
    <source>
        <dbReference type="Pfam" id="PF01878"/>
    </source>
</evidence>
<dbReference type="EMBL" id="SZQA01000014">
    <property type="protein sequence ID" value="TKK87786.1"/>
    <property type="molecule type" value="Genomic_DNA"/>
</dbReference>
<protein>
    <submittedName>
        <fullName evidence="3">EVE domain-containing protein</fullName>
    </submittedName>
</protein>
<dbReference type="RefSeq" id="WP_137247956.1">
    <property type="nucleotide sequence ID" value="NZ_SZQA01000014.1"/>
</dbReference>
<dbReference type="AlphaFoldDB" id="A0A4U3MIJ1"/>
<dbReference type="InterPro" id="IPR015947">
    <property type="entry name" value="PUA-like_sf"/>
</dbReference>